<dbReference type="EMBL" id="MF996376">
    <property type="protein sequence ID" value="ATN93819.1"/>
    <property type="molecule type" value="Genomic_DNA"/>
</dbReference>
<dbReference type="GeneID" id="40091906"/>
<proteinExistence type="predicted"/>
<reference evidence="1 2" key="1">
    <citation type="submission" date="2017-09" db="EMBL/GenBank/DDBJ databases">
        <title>Complete genome sequence analysis of the novel Escherichia coli phage SRT8.</title>
        <authorList>
            <person name="Fan X."/>
            <person name="Zhao K."/>
            <person name="Song S."/>
            <person name="Zhao Z."/>
        </authorList>
    </citation>
    <scope>NUCLEOTIDE SEQUENCE [LARGE SCALE GENOMIC DNA]</scope>
</reference>
<name>A0A2D1GP42_9CAUD</name>
<keyword evidence="2" id="KW-1185">Reference proteome</keyword>
<evidence type="ECO:0000313" key="2">
    <source>
        <dbReference type="Proteomes" id="UP000228763"/>
    </source>
</evidence>
<accession>A0A2D1GP42</accession>
<dbReference type="RefSeq" id="YP_009615444.1">
    <property type="nucleotide sequence ID" value="NC_042043.1"/>
</dbReference>
<protein>
    <submittedName>
        <fullName evidence="1">Uncharacterized protein</fullName>
    </submittedName>
</protein>
<evidence type="ECO:0000313" key="1">
    <source>
        <dbReference type="EMBL" id="ATN93819.1"/>
    </source>
</evidence>
<sequence>MKMKVLFIFGWACIALSIALQPSGFVVAAEMFLAFLGGHLLGWRNGRLDAADMLRNEFRKGSKLL</sequence>
<organism evidence="1 2">
    <name type="scientific">Escherichia phage SRT8</name>
    <dbReference type="NCBI Taxonomy" id="2496545"/>
    <lineage>
        <taxon>Viruses</taxon>
        <taxon>Duplodnaviria</taxon>
        <taxon>Heunggongvirae</taxon>
        <taxon>Uroviricota</taxon>
        <taxon>Caudoviricetes</taxon>
        <taxon>Drexlerviridae</taxon>
        <taxon>Tunavirinae</taxon>
        <taxon>Sertoctavirus</taxon>
        <taxon>Sertoctavirus SRT8</taxon>
    </lineage>
</organism>
<dbReference type="Proteomes" id="UP000228763">
    <property type="component" value="Segment"/>
</dbReference>
<dbReference type="KEGG" id="vg:40091906"/>